<evidence type="ECO:0000313" key="4">
    <source>
        <dbReference type="Proteomes" id="UP000190121"/>
    </source>
</evidence>
<accession>A0A1T4L000</accession>
<protein>
    <recommendedName>
        <fullName evidence="5">BNR repeat-like domain-containing protein</fullName>
    </recommendedName>
</protein>
<reference evidence="4" key="1">
    <citation type="submission" date="2017-02" db="EMBL/GenBank/DDBJ databases">
        <authorList>
            <person name="Varghese N."/>
            <person name="Submissions S."/>
        </authorList>
    </citation>
    <scope>NUCLEOTIDE SEQUENCE [LARGE SCALE GENOMIC DNA]</scope>
    <source>
        <strain evidence="4">ATCC 51356</strain>
    </source>
</reference>
<dbReference type="Pfam" id="PF25852">
    <property type="entry name" value="DUF6242_C"/>
    <property type="match status" value="1"/>
</dbReference>
<dbReference type="RefSeq" id="WP_078736202.1">
    <property type="nucleotide sequence ID" value="NZ_FUXE01000002.1"/>
</dbReference>
<dbReference type="AlphaFoldDB" id="A0A1T4L000"/>
<dbReference type="InterPro" id="IPR058667">
    <property type="entry name" value="DUF6242_C"/>
</dbReference>
<evidence type="ECO:0000313" key="3">
    <source>
        <dbReference type="EMBL" id="SJZ47850.1"/>
    </source>
</evidence>
<organism evidence="3 4">
    <name type="scientific">Porphyromonas circumdentaria</name>
    <dbReference type="NCBI Taxonomy" id="29524"/>
    <lineage>
        <taxon>Bacteria</taxon>
        <taxon>Pseudomonadati</taxon>
        <taxon>Bacteroidota</taxon>
        <taxon>Bacteroidia</taxon>
        <taxon>Bacteroidales</taxon>
        <taxon>Porphyromonadaceae</taxon>
        <taxon>Porphyromonas</taxon>
    </lineage>
</organism>
<evidence type="ECO:0000259" key="1">
    <source>
        <dbReference type="Pfam" id="PF19755"/>
    </source>
</evidence>
<dbReference type="Proteomes" id="UP000190121">
    <property type="component" value="Unassembled WGS sequence"/>
</dbReference>
<dbReference type="STRING" id="29524.SAMN02745171_00235"/>
<gene>
    <name evidence="3" type="ORF">SAMN02745171_00235</name>
</gene>
<keyword evidence="4" id="KW-1185">Reference proteome</keyword>
<dbReference type="OrthoDB" id="1014761at2"/>
<name>A0A1T4L000_9PORP</name>
<evidence type="ECO:0008006" key="5">
    <source>
        <dbReference type="Google" id="ProtNLM"/>
    </source>
</evidence>
<proteinExistence type="predicted"/>
<dbReference type="PROSITE" id="PS51257">
    <property type="entry name" value="PROKAR_LIPOPROTEIN"/>
    <property type="match status" value="1"/>
</dbReference>
<feature type="domain" description="DUF6242" evidence="2">
    <location>
        <begin position="147"/>
        <end position="454"/>
    </location>
</feature>
<sequence length="460" mass="51285">MSLHYKILSKIASCSLLWGMFFLYGCISPTEIKNPELESVQITAFRIEDKDNPDLKNTFFSIDHRKGVIYNAHLLPKDLALDSVKVVLSRHTDAQLKFIVAGKEETPGSNDSLSFVDWKKGISIQLSNPTKEMFKEYKVDIRTYSYDPQTFNWHRAEGTQLPALADVKKLLLREHQDQLFLFVGTTSGSTEIYKRGKEATGNWQKINTSGLTGIVKDCTIAPDGTAYLLTDHFDFLVSSGDFTRWSSANIGQYIFAILGAFTEPGEKVSTLALVLREAPDNKLHFGVLKGATFSSGEPLPADFPVENFSPLHLNVAQHPMLLLVGSSAKSGVLQKAATWTTTSGLDWLRLPTQEEEQMEASLHAPALIYDRELDRIYSFIPADFTTATPQMKVYFSDNKGLSWMMGSGALMLPPAEFGIRSNNLVGYMGKNHTLYLFGGILQNGTLPTDIWKGTPRIYTE</sequence>
<evidence type="ECO:0000259" key="2">
    <source>
        <dbReference type="Pfam" id="PF25852"/>
    </source>
</evidence>
<dbReference type="EMBL" id="FUXE01000002">
    <property type="protein sequence ID" value="SJZ47850.1"/>
    <property type="molecule type" value="Genomic_DNA"/>
</dbReference>
<feature type="domain" description="DUF6242" evidence="1">
    <location>
        <begin position="46"/>
        <end position="141"/>
    </location>
</feature>
<dbReference type="Pfam" id="PF19755">
    <property type="entry name" value="DUF6242"/>
    <property type="match status" value="1"/>
</dbReference>
<dbReference type="InterPro" id="IPR046209">
    <property type="entry name" value="DUF6242_N"/>
</dbReference>